<evidence type="ECO:0000313" key="2">
    <source>
        <dbReference type="EMBL" id="KAF7433633.1"/>
    </source>
</evidence>
<proteinExistence type="predicted"/>
<evidence type="ECO:0000256" key="1">
    <source>
        <dbReference type="SAM" id="MobiDB-lite"/>
    </source>
</evidence>
<dbReference type="GeneID" id="59375412"/>
<gene>
    <name evidence="2" type="ORF">PC9H_005594</name>
</gene>
<feature type="compositionally biased region" description="Acidic residues" evidence="1">
    <location>
        <begin position="499"/>
        <end position="508"/>
    </location>
</feature>
<name>A0A8H7A0R6_PLEOS</name>
<feature type="compositionally biased region" description="Low complexity" evidence="1">
    <location>
        <begin position="179"/>
        <end position="189"/>
    </location>
</feature>
<dbReference type="Proteomes" id="UP000623687">
    <property type="component" value="Unassembled WGS sequence"/>
</dbReference>
<protein>
    <submittedName>
        <fullName evidence="2">Uncharacterized protein</fullName>
    </submittedName>
</protein>
<accession>A0A8H7A0R6</accession>
<dbReference type="AlphaFoldDB" id="A0A8H7A0R6"/>
<keyword evidence="3" id="KW-1185">Reference proteome</keyword>
<evidence type="ECO:0000313" key="3">
    <source>
        <dbReference type="Proteomes" id="UP000623687"/>
    </source>
</evidence>
<dbReference type="RefSeq" id="XP_036633660.1">
    <property type="nucleotide sequence ID" value="XM_036775158.1"/>
</dbReference>
<dbReference type="OrthoDB" id="128308at2759"/>
<feature type="compositionally biased region" description="Polar residues" evidence="1">
    <location>
        <begin position="295"/>
        <end position="307"/>
    </location>
</feature>
<feature type="region of interest" description="Disordered" evidence="1">
    <location>
        <begin position="1"/>
        <end position="35"/>
    </location>
</feature>
<feature type="compositionally biased region" description="Polar residues" evidence="1">
    <location>
        <begin position="165"/>
        <end position="178"/>
    </location>
</feature>
<dbReference type="EMBL" id="JACETU010000003">
    <property type="protein sequence ID" value="KAF7433633.1"/>
    <property type="molecule type" value="Genomic_DNA"/>
</dbReference>
<feature type="compositionally biased region" description="Low complexity" evidence="1">
    <location>
        <begin position="468"/>
        <end position="494"/>
    </location>
</feature>
<sequence length="550" mass="59944">MTMDTAGQSSASPTYSARQGEQGASSREEQTTTSPITLGSDLVLMTANQDIRSQIEILQRTITLVFWYKPNTEPLRLQHPVPTFPLFQLSRFPSLTTDLGLTPTTYLDTYNRDTRQWDQHTISTVRVIDGHPRLLYRIRKTLLEALNDDECVGLKEEIENQLKQRSASALIQSPATVQSSPMSPTSPTSDDNSEAKAKARSPTLKRAAPSSAPETTGPPTKFINTDGFRQQQPYPAYLSAPAQNGSTASKSKAPAQEQSPPANTTNADSRPTTAYPPGNEQSQSPASPTSSPPQYYNNNVNRPGSTQYLYQSPAQYNAPTSPSAVPLPSYLVHPPAAAPLIPYHPHPPLKRWPNDYTVSELSSGFQAMEALVHQTPNGGAAMTQRMAFERVFGSRYVKSTVCRHRGVWRKAPQSLRDEFEAMGEDERACWGEFVRRVEGRPPGRINGPTLIPVHELPYQMGSQQTVNGSSPPGQASGHPPAASSPASNIPNGANRHQPEEEEDDDSDEGSSGQEPPIMNSLQFAVDHNSTSTHTPTTVLPAQNTITVAGK</sequence>
<feature type="compositionally biased region" description="Polar residues" evidence="1">
    <location>
        <begin position="241"/>
        <end position="272"/>
    </location>
</feature>
<organism evidence="2 3">
    <name type="scientific">Pleurotus ostreatus</name>
    <name type="common">Oyster mushroom</name>
    <name type="synonym">White-rot fungus</name>
    <dbReference type="NCBI Taxonomy" id="5322"/>
    <lineage>
        <taxon>Eukaryota</taxon>
        <taxon>Fungi</taxon>
        <taxon>Dikarya</taxon>
        <taxon>Basidiomycota</taxon>
        <taxon>Agaricomycotina</taxon>
        <taxon>Agaricomycetes</taxon>
        <taxon>Agaricomycetidae</taxon>
        <taxon>Agaricales</taxon>
        <taxon>Pleurotineae</taxon>
        <taxon>Pleurotaceae</taxon>
        <taxon>Pleurotus</taxon>
    </lineage>
</organism>
<comment type="caution">
    <text evidence="2">The sequence shown here is derived from an EMBL/GenBank/DDBJ whole genome shotgun (WGS) entry which is preliminary data.</text>
</comment>
<reference evidence="2" key="1">
    <citation type="submission" date="2019-07" db="EMBL/GenBank/DDBJ databases">
        <authorList>
            <person name="Palmer J.M."/>
        </authorList>
    </citation>
    <scope>NUCLEOTIDE SEQUENCE</scope>
    <source>
        <strain evidence="2">PC9</strain>
    </source>
</reference>
<feature type="region of interest" description="Disordered" evidence="1">
    <location>
        <begin position="165"/>
        <end position="307"/>
    </location>
</feature>
<feature type="compositionally biased region" description="Polar residues" evidence="1">
    <location>
        <begin position="519"/>
        <end position="550"/>
    </location>
</feature>
<dbReference type="VEuPathDB" id="FungiDB:PC9H_005594"/>
<feature type="region of interest" description="Disordered" evidence="1">
    <location>
        <begin position="461"/>
        <end position="550"/>
    </location>
</feature>
<feature type="compositionally biased region" description="Low complexity" evidence="1">
    <location>
        <begin position="281"/>
        <end position="294"/>
    </location>
</feature>